<gene>
    <name evidence="1" type="ORF">ACLA_097140</name>
</gene>
<dbReference type="EMBL" id="DS027058">
    <property type="protein sequence ID" value="EAW08778.1"/>
    <property type="molecule type" value="Genomic_DNA"/>
</dbReference>
<dbReference type="KEGG" id="act:ACLA_097140"/>
<dbReference type="VEuPathDB" id="FungiDB:ACLA_097140"/>
<dbReference type="HOGENOM" id="CLU_1199552_0_0_1"/>
<name>A1CMJ1_ASPCL</name>
<evidence type="ECO:0000313" key="1">
    <source>
        <dbReference type="EMBL" id="EAW08778.1"/>
    </source>
</evidence>
<dbReference type="OMA" id="VEFYKMK"/>
<dbReference type="GeneID" id="4702504"/>
<dbReference type="Proteomes" id="UP000006701">
    <property type="component" value="Unassembled WGS sequence"/>
</dbReference>
<dbReference type="AlphaFoldDB" id="A1CMJ1"/>
<dbReference type="OrthoDB" id="4508584at2759"/>
<organism evidence="1 2">
    <name type="scientific">Aspergillus clavatus (strain ATCC 1007 / CBS 513.65 / DSM 816 / NCTC 3887 / NRRL 1 / QM 1276 / 107)</name>
    <dbReference type="NCBI Taxonomy" id="344612"/>
    <lineage>
        <taxon>Eukaryota</taxon>
        <taxon>Fungi</taxon>
        <taxon>Dikarya</taxon>
        <taxon>Ascomycota</taxon>
        <taxon>Pezizomycotina</taxon>
        <taxon>Eurotiomycetes</taxon>
        <taxon>Eurotiomycetidae</taxon>
        <taxon>Eurotiales</taxon>
        <taxon>Aspergillaceae</taxon>
        <taxon>Aspergillus</taxon>
        <taxon>Aspergillus subgen. Fumigati</taxon>
    </lineage>
</organism>
<reference evidence="1 2" key="1">
    <citation type="journal article" date="2008" name="PLoS Genet.">
        <title>Genomic islands in the pathogenic filamentous fungus Aspergillus fumigatus.</title>
        <authorList>
            <person name="Fedorova N.D."/>
            <person name="Khaldi N."/>
            <person name="Joardar V.S."/>
            <person name="Maiti R."/>
            <person name="Amedeo P."/>
            <person name="Anderson M.J."/>
            <person name="Crabtree J."/>
            <person name="Silva J.C."/>
            <person name="Badger J.H."/>
            <person name="Albarraq A."/>
            <person name="Angiuoli S."/>
            <person name="Bussey H."/>
            <person name="Bowyer P."/>
            <person name="Cotty P.J."/>
            <person name="Dyer P.S."/>
            <person name="Egan A."/>
            <person name="Galens K."/>
            <person name="Fraser-Liggett C.M."/>
            <person name="Haas B.J."/>
            <person name="Inman J.M."/>
            <person name="Kent R."/>
            <person name="Lemieux S."/>
            <person name="Malavazi I."/>
            <person name="Orvis J."/>
            <person name="Roemer T."/>
            <person name="Ronning C.M."/>
            <person name="Sundaram J.P."/>
            <person name="Sutton G."/>
            <person name="Turner G."/>
            <person name="Venter J.C."/>
            <person name="White O.R."/>
            <person name="Whitty B.R."/>
            <person name="Youngman P."/>
            <person name="Wolfe K.H."/>
            <person name="Goldman G.H."/>
            <person name="Wortman J.R."/>
            <person name="Jiang B."/>
            <person name="Denning D.W."/>
            <person name="Nierman W.C."/>
        </authorList>
    </citation>
    <scope>NUCLEOTIDE SEQUENCE [LARGE SCALE GENOMIC DNA]</scope>
    <source>
        <strain evidence="2">ATCC 1007 / CBS 513.65 / DSM 816 / NCTC 3887 / NRRL 1</strain>
    </source>
</reference>
<accession>A1CMJ1</accession>
<protein>
    <submittedName>
        <fullName evidence="1">Uncharacterized protein</fullName>
    </submittedName>
</protein>
<dbReference type="RefSeq" id="XP_001270204.1">
    <property type="nucleotide sequence ID" value="XM_001270203.1"/>
</dbReference>
<keyword evidence="2" id="KW-1185">Reference proteome</keyword>
<evidence type="ECO:0000313" key="2">
    <source>
        <dbReference type="Proteomes" id="UP000006701"/>
    </source>
</evidence>
<sequence>MNTLPPFDWLIDDPNNEYIDFPFPTDNIIDLLPENPTREELINHWTRLLQRYFPFSNYSSPTHVPRLSNDTDQKYCLAVDHYSSMSHAVLSLRPRGGPIARVHFLHVYVVEEPQEKEVVVIDDDGEDPDKGDFGEAKVELFEDLQGRLVSRLLRRFYYKTLEGRNMTLHGAICVGRHVRFFALEPDGSFGADCWWGEEELAADMNVHMPLVQDRLMQISHEIEAQRNLGHS</sequence>
<proteinExistence type="predicted"/>